<dbReference type="Proteomes" id="UP000192900">
    <property type="component" value="Chromosome"/>
</dbReference>
<dbReference type="AlphaFoldDB" id="A0A1W6BB47"/>
<dbReference type="STRING" id="1891675.B1H58_18510"/>
<dbReference type="OrthoDB" id="6546251at2"/>
<dbReference type="KEGG" id="palh:B1H58_18510"/>
<evidence type="ECO:0000313" key="2">
    <source>
        <dbReference type="Proteomes" id="UP000192900"/>
    </source>
</evidence>
<protein>
    <submittedName>
        <fullName evidence="1">Uncharacterized protein</fullName>
    </submittedName>
</protein>
<name>A0A1W6BB47_9GAMM</name>
<organism evidence="1 2">
    <name type="scientific">Pantoea alhagi</name>
    <dbReference type="NCBI Taxonomy" id="1891675"/>
    <lineage>
        <taxon>Bacteria</taxon>
        <taxon>Pseudomonadati</taxon>
        <taxon>Pseudomonadota</taxon>
        <taxon>Gammaproteobacteria</taxon>
        <taxon>Enterobacterales</taxon>
        <taxon>Erwiniaceae</taxon>
        <taxon>Pantoea</taxon>
    </lineage>
</organism>
<accession>A0A1W6BB47</accession>
<dbReference type="RefSeq" id="WP_085072367.1">
    <property type="nucleotide sequence ID" value="NZ_CP019706.1"/>
</dbReference>
<evidence type="ECO:0000313" key="1">
    <source>
        <dbReference type="EMBL" id="ARJ44345.1"/>
    </source>
</evidence>
<dbReference type="EMBL" id="CP019706">
    <property type="protein sequence ID" value="ARJ44345.1"/>
    <property type="molecule type" value="Genomic_DNA"/>
</dbReference>
<keyword evidence="2" id="KW-1185">Reference proteome</keyword>
<reference evidence="1 2" key="1">
    <citation type="submission" date="2017-02" db="EMBL/GenBank/DDBJ databases">
        <title>Complete genome sequence of the drought resistance-promoting endophyte Pantoea alhagi LTYR-11Z.</title>
        <authorList>
            <person name="Zhang L."/>
        </authorList>
    </citation>
    <scope>NUCLEOTIDE SEQUENCE [LARGE SCALE GENOMIC DNA]</scope>
    <source>
        <strain evidence="1 2">LTYR-11Z</strain>
    </source>
</reference>
<sequence>MTVAGCKPPAPPVNDDTLVSSTVNGVTLVHRHAVSAPGEFTPIDESYRALYNASVMTTPDYGGKVVRYLENGKPFQVLGKVENNWLAIAEPDDTQLIGYVPMKAGVPSDRYEQTLRNDRPRPRRATKQVCVDVGGASKACRKANTATWILD</sequence>
<gene>
    <name evidence="1" type="ORF">B1H58_18510</name>
</gene>
<proteinExistence type="predicted"/>